<name>A0A2T5M2T9_9EURO</name>
<dbReference type="AlphaFoldDB" id="A0A2T5M2T9"/>
<organism evidence="2 3">
    <name type="scientific">Aspergillus ochraceoroseus IBT 24754</name>
    <dbReference type="NCBI Taxonomy" id="1392256"/>
    <lineage>
        <taxon>Eukaryota</taxon>
        <taxon>Fungi</taxon>
        <taxon>Dikarya</taxon>
        <taxon>Ascomycota</taxon>
        <taxon>Pezizomycotina</taxon>
        <taxon>Eurotiomycetes</taxon>
        <taxon>Eurotiomycetidae</taxon>
        <taxon>Eurotiales</taxon>
        <taxon>Aspergillaceae</taxon>
        <taxon>Aspergillus</taxon>
        <taxon>Aspergillus subgen. Nidulantes</taxon>
    </lineage>
</organism>
<comment type="caution">
    <text evidence="2">The sequence shown here is derived from an EMBL/GenBank/DDBJ whole genome shotgun (WGS) entry which is preliminary data.</text>
</comment>
<feature type="signal peptide" evidence="1">
    <location>
        <begin position="1"/>
        <end position="19"/>
    </location>
</feature>
<feature type="chain" id="PRO_5015457019" description="Hydrophobin" evidence="1">
    <location>
        <begin position="20"/>
        <end position="101"/>
    </location>
</feature>
<reference evidence="2 3" key="1">
    <citation type="journal article" date="2018" name="Proc. Natl. Acad. Sci. U.S.A.">
        <title>Linking secondary metabolites to gene clusters through genome sequencing of six diverse Aspergillus species.</title>
        <authorList>
            <person name="Kaerboelling I."/>
            <person name="Vesth T.C."/>
            <person name="Frisvad J.C."/>
            <person name="Nybo J.L."/>
            <person name="Theobald S."/>
            <person name="Kuo A."/>
            <person name="Bowyer P."/>
            <person name="Matsuda Y."/>
            <person name="Mondo S."/>
            <person name="Lyhne E.K."/>
            <person name="Kogle M.E."/>
            <person name="Clum A."/>
            <person name="Lipzen A."/>
            <person name="Salamov A."/>
            <person name="Ngan C.Y."/>
            <person name="Daum C."/>
            <person name="Chiniquy J."/>
            <person name="Barry K."/>
            <person name="LaButti K."/>
            <person name="Haridas S."/>
            <person name="Simmons B.A."/>
            <person name="Magnuson J.K."/>
            <person name="Mortensen U.H."/>
            <person name="Larsen T.O."/>
            <person name="Grigoriev I.V."/>
            <person name="Baker S.E."/>
            <person name="Andersen M.R."/>
        </authorList>
    </citation>
    <scope>NUCLEOTIDE SEQUENCE [LARGE SCALE GENOMIC DNA]</scope>
    <source>
        <strain evidence="2 3">IBT 24754</strain>
    </source>
</reference>
<dbReference type="GeneID" id="63817249"/>
<protein>
    <recommendedName>
        <fullName evidence="4">Hydrophobin</fullName>
    </recommendedName>
</protein>
<dbReference type="EMBL" id="MSFN02000002">
    <property type="protein sequence ID" value="PTU22853.1"/>
    <property type="molecule type" value="Genomic_DNA"/>
</dbReference>
<evidence type="ECO:0008006" key="4">
    <source>
        <dbReference type="Google" id="ProtNLM"/>
    </source>
</evidence>
<dbReference type="VEuPathDB" id="FungiDB:P175DRAFT_0542857"/>
<evidence type="ECO:0000256" key="1">
    <source>
        <dbReference type="SAM" id="SignalP"/>
    </source>
</evidence>
<dbReference type="RefSeq" id="XP_040754245.1">
    <property type="nucleotide sequence ID" value="XM_040900367.1"/>
</dbReference>
<sequence length="101" mass="10760">MHLKSILLGLAAAMTTVSASSYFCPLALDKTAMIQSAYCCQGFKDAPHTNLSKVGVNCVDVNDHWVDECPKGGTPKCCYAIGPEIICTSEVGKADDDDDDE</sequence>
<keyword evidence="1" id="KW-0732">Signal</keyword>
<gene>
    <name evidence="2" type="ORF">P175DRAFT_0542857</name>
</gene>
<dbReference type="Proteomes" id="UP000244073">
    <property type="component" value="Unassembled WGS sequence"/>
</dbReference>
<dbReference type="OrthoDB" id="4269539at2759"/>
<evidence type="ECO:0000313" key="2">
    <source>
        <dbReference type="EMBL" id="PTU22853.1"/>
    </source>
</evidence>
<proteinExistence type="predicted"/>
<evidence type="ECO:0000313" key="3">
    <source>
        <dbReference type="Proteomes" id="UP000244073"/>
    </source>
</evidence>
<accession>A0A2T5M2T9</accession>